<dbReference type="RefSeq" id="XP_029763686.1">
    <property type="nucleotide sequence ID" value="XM_029898785.1"/>
</dbReference>
<dbReference type="GeneID" id="40741091"/>
<accession>A0A074XV52</accession>
<evidence type="ECO:0000313" key="3">
    <source>
        <dbReference type="Proteomes" id="UP000030706"/>
    </source>
</evidence>
<feature type="region of interest" description="Disordered" evidence="1">
    <location>
        <begin position="1"/>
        <end position="41"/>
    </location>
</feature>
<sequence length="174" mass="20835">MKRERRKKEQRIERKGGLGRCRECGNQEKKKSRHPKTLRLPLLPQVVSRTPLCPEDLERRKKKSVSPKKRKRETYTRKKENNQKQAAHCFSPSYKTTHQLSPFEIRSIQRLRTDFFVFCVWCVDAGSRQNNTASKLRQLTFWISQMRNAIGWIPKRDPRHELRLLILKLWPEGE</sequence>
<feature type="region of interest" description="Disordered" evidence="1">
    <location>
        <begin position="53"/>
        <end position="86"/>
    </location>
</feature>
<dbReference type="HOGENOM" id="CLU_1539723_0_0_1"/>
<gene>
    <name evidence="2" type="ORF">M438DRAFT_126124</name>
</gene>
<dbReference type="AlphaFoldDB" id="A0A074XV52"/>
<proteinExistence type="predicted"/>
<feature type="compositionally biased region" description="Basic residues" evidence="1">
    <location>
        <begin position="60"/>
        <end position="72"/>
    </location>
</feature>
<evidence type="ECO:0000256" key="1">
    <source>
        <dbReference type="SAM" id="MobiDB-lite"/>
    </source>
</evidence>
<keyword evidence="3" id="KW-1185">Reference proteome</keyword>
<name>A0A074XV52_AURPU</name>
<reference evidence="2 3" key="1">
    <citation type="journal article" date="2014" name="BMC Genomics">
        <title>Genome sequencing of four Aureobasidium pullulans varieties: biotechnological potential, stress tolerance, and description of new species.</title>
        <authorList>
            <person name="Gostin Ar C."/>
            <person name="Ohm R.A."/>
            <person name="Kogej T."/>
            <person name="Sonjak S."/>
            <person name="Turk M."/>
            <person name="Zajc J."/>
            <person name="Zalar P."/>
            <person name="Grube M."/>
            <person name="Sun H."/>
            <person name="Han J."/>
            <person name="Sharma A."/>
            <person name="Chiniquy J."/>
            <person name="Ngan C.Y."/>
            <person name="Lipzen A."/>
            <person name="Barry K."/>
            <person name="Grigoriev I.V."/>
            <person name="Gunde-Cimerman N."/>
        </authorList>
    </citation>
    <scope>NUCLEOTIDE SEQUENCE [LARGE SCALE GENOMIC DNA]</scope>
    <source>
        <strain evidence="2 3">EXF-150</strain>
    </source>
</reference>
<feature type="compositionally biased region" description="Basic and acidic residues" evidence="1">
    <location>
        <begin position="73"/>
        <end position="82"/>
    </location>
</feature>
<dbReference type="EMBL" id="KL584976">
    <property type="protein sequence ID" value="KEQ87499.1"/>
    <property type="molecule type" value="Genomic_DNA"/>
</dbReference>
<protein>
    <submittedName>
        <fullName evidence="2">Uncharacterized protein</fullName>
    </submittedName>
</protein>
<organism evidence="2 3">
    <name type="scientific">Aureobasidium pullulans EXF-150</name>
    <dbReference type="NCBI Taxonomy" id="1043002"/>
    <lineage>
        <taxon>Eukaryota</taxon>
        <taxon>Fungi</taxon>
        <taxon>Dikarya</taxon>
        <taxon>Ascomycota</taxon>
        <taxon>Pezizomycotina</taxon>
        <taxon>Dothideomycetes</taxon>
        <taxon>Dothideomycetidae</taxon>
        <taxon>Dothideales</taxon>
        <taxon>Saccotheciaceae</taxon>
        <taxon>Aureobasidium</taxon>
    </lineage>
</organism>
<feature type="compositionally biased region" description="Basic and acidic residues" evidence="1">
    <location>
        <begin position="10"/>
        <end position="29"/>
    </location>
</feature>
<dbReference type="Proteomes" id="UP000030706">
    <property type="component" value="Unassembled WGS sequence"/>
</dbReference>
<evidence type="ECO:0000313" key="2">
    <source>
        <dbReference type="EMBL" id="KEQ87499.1"/>
    </source>
</evidence>